<name>A0A813GQL3_POLGL</name>
<evidence type="ECO:0000313" key="2">
    <source>
        <dbReference type="Proteomes" id="UP000626109"/>
    </source>
</evidence>
<evidence type="ECO:0000313" key="1">
    <source>
        <dbReference type="EMBL" id="CAE8629305.1"/>
    </source>
</evidence>
<comment type="caution">
    <text evidence="1">The sequence shown here is derived from an EMBL/GenBank/DDBJ whole genome shotgun (WGS) entry which is preliminary data.</text>
</comment>
<protein>
    <submittedName>
        <fullName evidence="1">Uncharacterized protein</fullName>
    </submittedName>
</protein>
<organism evidence="1 2">
    <name type="scientific">Polarella glacialis</name>
    <name type="common">Dinoflagellate</name>
    <dbReference type="NCBI Taxonomy" id="89957"/>
    <lineage>
        <taxon>Eukaryota</taxon>
        <taxon>Sar</taxon>
        <taxon>Alveolata</taxon>
        <taxon>Dinophyceae</taxon>
        <taxon>Suessiales</taxon>
        <taxon>Suessiaceae</taxon>
        <taxon>Polarella</taxon>
    </lineage>
</organism>
<gene>
    <name evidence="1" type="ORF">PGLA2088_LOCUS832</name>
</gene>
<accession>A0A813GQL3</accession>
<dbReference type="Proteomes" id="UP000626109">
    <property type="component" value="Unassembled WGS sequence"/>
</dbReference>
<proteinExistence type="predicted"/>
<dbReference type="EMBL" id="CAJNNW010000591">
    <property type="protein sequence ID" value="CAE8629305.1"/>
    <property type="molecule type" value="Genomic_DNA"/>
</dbReference>
<dbReference type="AlphaFoldDB" id="A0A813GQL3"/>
<reference evidence="1" key="1">
    <citation type="submission" date="2021-02" db="EMBL/GenBank/DDBJ databases">
        <authorList>
            <person name="Dougan E. K."/>
            <person name="Rhodes N."/>
            <person name="Thang M."/>
            <person name="Chan C."/>
        </authorList>
    </citation>
    <scope>NUCLEOTIDE SEQUENCE</scope>
</reference>
<sequence length="100" mass="10636">MPKRPMRDGRWTVSAQVRSWSALHGQALPTLHGVPLSLSAPTAPLAAIGVCDGSNGGQIFATAASRCSKRRDPGWPEEIGPRVSQCRLSAMPKHPGCSYT</sequence>